<reference evidence="1" key="1">
    <citation type="journal article" date="2019" name="MBio">
        <title>Virus Genomes from Deep Sea Sediments Expand the Ocean Megavirome and Support Independent Origins of Viral Gigantism.</title>
        <authorList>
            <person name="Backstrom D."/>
            <person name="Yutin N."/>
            <person name="Jorgensen S.L."/>
            <person name="Dharamshi J."/>
            <person name="Homa F."/>
            <person name="Zaremba-Niedwiedzka K."/>
            <person name="Spang A."/>
            <person name="Wolf Y.I."/>
            <person name="Koonin E.V."/>
            <person name="Ettema T.J."/>
        </authorList>
    </citation>
    <scope>NUCLEOTIDE SEQUENCE</scope>
</reference>
<organism evidence="1">
    <name type="scientific">Marseillevirus LCMAC103</name>
    <dbReference type="NCBI Taxonomy" id="2506604"/>
    <lineage>
        <taxon>Viruses</taxon>
        <taxon>Varidnaviria</taxon>
        <taxon>Bamfordvirae</taxon>
        <taxon>Nucleocytoviricota</taxon>
        <taxon>Megaviricetes</taxon>
        <taxon>Pimascovirales</taxon>
        <taxon>Pimascovirales incertae sedis</taxon>
        <taxon>Marseilleviridae</taxon>
    </lineage>
</organism>
<proteinExistence type="predicted"/>
<evidence type="ECO:0000313" key="1">
    <source>
        <dbReference type="EMBL" id="QBK86834.1"/>
    </source>
</evidence>
<accession>A0A481YW87</accession>
<name>A0A481YW87_9VIRU</name>
<sequence>MTGLKLFTDVDAHNVAASQSLRFPKNTVALATVKPAGSVIYNTTDSAPYFSDGTAWLPLVSPVPSATFKGGLITTTRVLTAADNGTTFRVVSTNAFYLILLPPTAAGLNLRFVLTSTAQTNHVTIQTAAGNHLYGTIVEGTPEVDQIDNVNAVTFDSSAENGDNIDFWGADSTHWMVRATSSGTNGIISGFPP</sequence>
<protein>
    <submittedName>
        <fullName evidence="1">Uncharacterized protein</fullName>
    </submittedName>
</protein>
<gene>
    <name evidence="1" type="ORF">LCMAC103_01720</name>
</gene>
<dbReference type="EMBL" id="MK500337">
    <property type="protein sequence ID" value="QBK86834.1"/>
    <property type="molecule type" value="Genomic_DNA"/>
</dbReference>